<gene>
    <name evidence="2" type="ORF">IAC42_08530</name>
</gene>
<evidence type="ECO:0000259" key="1">
    <source>
        <dbReference type="Pfam" id="PF07883"/>
    </source>
</evidence>
<dbReference type="InterPro" id="IPR047263">
    <property type="entry name" value="HNL-like_cupin"/>
</dbReference>
<reference evidence="2" key="2">
    <citation type="journal article" date="2021" name="PeerJ">
        <title>Extensive microbial diversity within the chicken gut microbiome revealed by metagenomics and culture.</title>
        <authorList>
            <person name="Gilroy R."/>
            <person name="Ravi A."/>
            <person name="Getino M."/>
            <person name="Pursley I."/>
            <person name="Horton D.L."/>
            <person name="Alikhan N.F."/>
            <person name="Baker D."/>
            <person name="Gharbi K."/>
            <person name="Hall N."/>
            <person name="Watson M."/>
            <person name="Adriaenssens E.M."/>
            <person name="Foster-Nyarko E."/>
            <person name="Jarju S."/>
            <person name="Secka A."/>
            <person name="Antonio M."/>
            <person name="Oren A."/>
            <person name="Chaudhuri R.R."/>
            <person name="La Ragione R."/>
            <person name="Hildebrand F."/>
            <person name="Pallen M.J."/>
        </authorList>
    </citation>
    <scope>NUCLEOTIDE SEQUENCE</scope>
    <source>
        <strain evidence="2">11167</strain>
    </source>
</reference>
<evidence type="ECO:0000313" key="2">
    <source>
        <dbReference type="EMBL" id="MBO8443780.1"/>
    </source>
</evidence>
<evidence type="ECO:0000313" key="3">
    <source>
        <dbReference type="Proteomes" id="UP000823633"/>
    </source>
</evidence>
<dbReference type="InterPro" id="IPR014710">
    <property type="entry name" value="RmlC-like_jellyroll"/>
</dbReference>
<proteinExistence type="predicted"/>
<dbReference type="PANTHER" id="PTHR43698">
    <property type="entry name" value="RIBD C-TERMINAL DOMAIN CONTAINING PROTEIN"/>
    <property type="match status" value="1"/>
</dbReference>
<comment type="caution">
    <text evidence="2">The sequence shown here is derived from an EMBL/GenBank/DDBJ whole genome shotgun (WGS) entry which is preliminary data.</text>
</comment>
<dbReference type="InterPro" id="IPR011051">
    <property type="entry name" value="RmlC_Cupin_sf"/>
</dbReference>
<accession>A0A9D9EC45</accession>
<dbReference type="EMBL" id="JADIMU010000057">
    <property type="protein sequence ID" value="MBO8443780.1"/>
    <property type="molecule type" value="Genomic_DNA"/>
</dbReference>
<dbReference type="CDD" id="cd02233">
    <property type="entry name" value="cupin_HNL-like"/>
    <property type="match status" value="1"/>
</dbReference>
<dbReference type="PANTHER" id="PTHR43698:SF1">
    <property type="entry name" value="BLL4564 PROTEIN"/>
    <property type="match status" value="1"/>
</dbReference>
<dbReference type="Pfam" id="PF07883">
    <property type="entry name" value="Cupin_2"/>
    <property type="match status" value="1"/>
</dbReference>
<sequence length="145" mass="15981">MRISDKDEFDKANIFGQGMPNEAYAKYFIGHSWLNGLSSPECGLAMANVTFEPGCRNNWHIHHAATGGGQMLICTAGSGWYQEWGKDPVSLEPGVVIAIPAGVKHWHGAKADSWFSHIAFDIPGTEQHNEWLESVDDDYYAALEG</sequence>
<dbReference type="Gene3D" id="2.60.120.10">
    <property type="entry name" value="Jelly Rolls"/>
    <property type="match status" value="1"/>
</dbReference>
<dbReference type="SUPFAM" id="SSF51182">
    <property type="entry name" value="RmlC-like cupins"/>
    <property type="match status" value="1"/>
</dbReference>
<name>A0A9D9EC45_9SPIR</name>
<protein>
    <submittedName>
        <fullName evidence="2">Cupin domain-containing protein</fullName>
    </submittedName>
</protein>
<dbReference type="AlphaFoldDB" id="A0A9D9EC45"/>
<reference evidence="2" key="1">
    <citation type="submission" date="2020-10" db="EMBL/GenBank/DDBJ databases">
        <authorList>
            <person name="Gilroy R."/>
        </authorList>
    </citation>
    <scope>NUCLEOTIDE SEQUENCE</scope>
    <source>
        <strain evidence="2">11167</strain>
    </source>
</reference>
<dbReference type="InterPro" id="IPR013096">
    <property type="entry name" value="Cupin_2"/>
</dbReference>
<organism evidence="2 3">
    <name type="scientific">Candidatus Aphodenecus pullistercoris</name>
    <dbReference type="NCBI Taxonomy" id="2840669"/>
    <lineage>
        <taxon>Bacteria</taxon>
        <taxon>Pseudomonadati</taxon>
        <taxon>Spirochaetota</taxon>
        <taxon>Spirochaetia</taxon>
        <taxon>Spirochaetales</taxon>
        <taxon>Candidatus Aphodenecus</taxon>
    </lineage>
</organism>
<feature type="domain" description="Cupin type-2" evidence="1">
    <location>
        <begin position="49"/>
        <end position="111"/>
    </location>
</feature>
<dbReference type="Proteomes" id="UP000823633">
    <property type="component" value="Unassembled WGS sequence"/>
</dbReference>